<keyword evidence="4" id="KW-0804">Transcription</keyword>
<evidence type="ECO:0000313" key="6">
    <source>
        <dbReference type="EMBL" id="PWS37147.1"/>
    </source>
</evidence>
<dbReference type="CDD" id="cd08414">
    <property type="entry name" value="PBP2_LTTR_aromatics_like"/>
    <property type="match status" value="1"/>
</dbReference>
<dbReference type="PROSITE" id="PS50931">
    <property type="entry name" value="HTH_LYSR"/>
    <property type="match status" value="1"/>
</dbReference>
<dbReference type="PRINTS" id="PR00039">
    <property type="entry name" value="HTHLYSR"/>
</dbReference>
<accession>A0A317FGI4</accession>
<protein>
    <submittedName>
        <fullName evidence="6">LysR family transcriptional regulator</fullName>
    </submittedName>
</protein>
<dbReference type="AlphaFoldDB" id="A0A317FGI4"/>
<dbReference type="Proteomes" id="UP000245765">
    <property type="component" value="Unassembled WGS sequence"/>
</dbReference>
<dbReference type="PANTHER" id="PTHR30346:SF17">
    <property type="entry name" value="LYSR FAMILY TRANSCRIPTIONAL REGULATOR"/>
    <property type="match status" value="1"/>
</dbReference>
<comment type="caution">
    <text evidence="6">The sequence shown here is derived from an EMBL/GenBank/DDBJ whole genome shotgun (WGS) entry which is preliminary data.</text>
</comment>
<gene>
    <name evidence="6" type="ORF">DFH01_09785</name>
</gene>
<dbReference type="GO" id="GO:0003677">
    <property type="term" value="F:DNA binding"/>
    <property type="evidence" value="ECO:0007669"/>
    <property type="project" value="UniProtKB-KW"/>
</dbReference>
<organism evidence="6 7">
    <name type="scientific">Falsiroseomonas bella</name>
    <dbReference type="NCBI Taxonomy" id="2184016"/>
    <lineage>
        <taxon>Bacteria</taxon>
        <taxon>Pseudomonadati</taxon>
        <taxon>Pseudomonadota</taxon>
        <taxon>Alphaproteobacteria</taxon>
        <taxon>Acetobacterales</taxon>
        <taxon>Roseomonadaceae</taxon>
        <taxon>Falsiroseomonas</taxon>
    </lineage>
</organism>
<dbReference type="InterPro" id="IPR005119">
    <property type="entry name" value="LysR_subst-bd"/>
</dbReference>
<dbReference type="Gene3D" id="3.40.190.10">
    <property type="entry name" value="Periplasmic binding protein-like II"/>
    <property type="match status" value="2"/>
</dbReference>
<evidence type="ECO:0000256" key="2">
    <source>
        <dbReference type="ARBA" id="ARBA00023015"/>
    </source>
</evidence>
<evidence type="ECO:0000313" key="7">
    <source>
        <dbReference type="Proteomes" id="UP000245765"/>
    </source>
</evidence>
<dbReference type="InterPro" id="IPR036390">
    <property type="entry name" value="WH_DNA-bd_sf"/>
</dbReference>
<dbReference type="GO" id="GO:0003700">
    <property type="term" value="F:DNA-binding transcription factor activity"/>
    <property type="evidence" value="ECO:0007669"/>
    <property type="project" value="InterPro"/>
</dbReference>
<feature type="domain" description="HTH lysR-type" evidence="5">
    <location>
        <begin position="20"/>
        <end position="77"/>
    </location>
</feature>
<sequence>MLGVQCIVGCRSMPPEAWMLETREIRRFVVLAEECHFGRAAARLGMGQPQLSRALQRLERTVGARLVARSSREVALTEAGRSLLEDGRRLLAIAEAAPLAARRAALGERGTLALGFSGSCAYAFLPAALEGFRRARPEVELSLKEMAAARLVEALREGRFDICLMRGAQVPRGLAGALVFEEPMVAALPRSHRLAGQPRIAPRQLAADPFLAFPARDGTDFHRQLTEICAAAGFAPRITQEVSPMHALIGLVGAGVGVAIVPASVRKLRFDGVAYRPLAQAGARSQVWAVWRPDRLPAPARAFAEHIGVAVA</sequence>
<dbReference type="Gene3D" id="1.10.10.10">
    <property type="entry name" value="Winged helix-like DNA-binding domain superfamily/Winged helix DNA-binding domain"/>
    <property type="match status" value="1"/>
</dbReference>
<reference evidence="7" key="1">
    <citation type="submission" date="2018-05" db="EMBL/GenBank/DDBJ databases">
        <authorList>
            <person name="Du Z."/>
            <person name="Wang X."/>
        </authorList>
    </citation>
    <scope>NUCLEOTIDE SEQUENCE [LARGE SCALE GENOMIC DNA]</scope>
    <source>
        <strain evidence="7">CQN31</strain>
    </source>
</reference>
<evidence type="ECO:0000256" key="3">
    <source>
        <dbReference type="ARBA" id="ARBA00023125"/>
    </source>
</evidence>
<keyword evidence="2" id="KW-0805">Transcription regulation</keyword>
<evidence type="ECO:0000256" key="4">
    <source>
        <dbReference type="ARBA" id="ARBA00023163"/>
    </source>
</evidence>
<dbReference type="FunFam" id="1.10.10.10:FF:000001">
    <property type="entry name" value="LysR family transcriptional regulator"/>
    <property type="match status" value="1"/>
</dbReference>
<dbReference type="SUPFAM" id="SSF46785">
    <property type="entry name" value="Winged helix' DNA-binding domain"/>
    <property type="match status" value="1"/>
</dbReference>
<evidence type="ECO:0000259" key="5">
    <source>
        <dbReference type="PROSITE" id="PS50931"/>
    </source>
</evidence>
<dbReference type="InterPro" id="IPR036388">
    <property type="entry name" value="WH-like_DNA-bd_sf"/>
</dbReference>
<dbReference type="Pfam" id="PF00126">
    <property type="entry name" value="HTH_1"/>
    <property type="match status" value="1"/>
</dbReference>
<name>A0A317FGI4_9PROT</name>
<proteinExistence type="inferred from homology"/>
<keyword evidence="7" id="KW-1185">Reference proteome</keyword>
<evidence type="ECO:0000256" key="1">
    <source>
        <dbReference type="ARBA" id="ARBA00009437"/>
    </source>
</evidence>
<keyword evidence="3" id="KW-0238">DNA-binding</keyword>
<comment type="similarity">
    <text evidence="1">Belongs to the LysR transcriptional regulatory family.</text>
</comment>
<dbReference type="SUPFAM" id="SSF53850">
    <property type="entry name" value="Periplasmic binding protein-like II"/>
    <property type="match status" value="1"/>
</dbReference>
<dbReference type="Pfam" id="PF03466">
    <property type="entry name" value="LysR_substrate"/>
    <property type="match status" value="1"/>
</dbReference>
<dbReference type="InterPro" id="IPR000847">
    <property type="entry name" value="LysR_HTH_N"/>
</dbReference>
<dbReference type="GO" id="GO:0032993">
    <property type="term" value="C:protein-DNA complex"/>
    <property type="evidence" value="ECO:0007669"/>
    <property type="project" value="TreeGrafter"/>
</dbReference>
<dbReference type="PANTHER" id="PTHR30346">
    <property type="entry name" value="TRANSCRIPTIONAL DUAL REGULATOR HCAR-RELATED"/>
    <property type="match status" value="1"/>
</dbReference>
<dbReference type="EMBL" id="QGNA01000002">
    <property type="protein sequence ID" value="PWS37147.1"/>
    <property type="molecule type" value="Genomic_DNA"/>
</dbReference>